<feature type="transmembrane region" description="Helical" evidence="4">
    <location>
        <begin position="176"/>
        <end position="197"/>
    </location>
</feature>
<evidence type="ECO:0000256" key="2">
    <source>
        <dbReference type="ARBA" id="ARBA00023125"/>
    </source>
</evidence>
<keyword evidence="4" id="KW-0472">Membrane</keyword>
<dbReference type="Proteomes" id="UP000093432">
    <property type="component" value="Unassembled WGS sequence"/>
</dbReference>
<dbReference type="AlphaFoldDB" id="A0A1B8ZRD4"/>
<dbReference type="Pfam" id="PF12833">
    <property type="entry name" value="HTH_18"/>
    <property type="match status" value="1"/>
</dbReference>
<proteinExistence type="predicted"/>
<protein>
    <recommendedName>
        <fullName evidence="5">HTH araC/xylS-type domain-containing protein</fullName>
    </recommendedName>
</protein>
<dbReference type="PROSITE" id="PS01124">
    <property type="entry name" value="HTH_ARAC_FAMILY_2"/>
    <property type="match status" value="1"/>
</dbReference>
<dbReference type="PANTHER" id="PTHR43280:SF29">
    <property type="entry name" value="ARAC-FAMILY TRANSCRIPTIONAL REGULATOR"/>
    <property type="match status" value="1"/>
</dbReference>
<feature type="transmembrane region" description="Helical" evidence="4">
    <location>
        <begin position="6"/>
        <end position="22"/>
    </location>
</feature>
<keyword evidence="1" id="KW-0805">Transcription regulation</keyword>
<feature type="transmembrane region" description="Helical" evidence="4">
    <location>
        <begin position="209"/>
        <end position="229"/>
    </location>
</feature>
<feature type="transmembrane region" description="Helical" evidence="4">
    <location>
        <begin position="60"/>
        <end position="78"/>
    </location>
</feature>
<dbReference type="SUPFAM" id="SSF46689">
    <property type="entry name" value="Homeodomain-like"/>
    <property type="match status" value="1"/>
</dbReference>
<dbReference type="OrthoDB" id="9779074at2"/>
<dbReference type="InterPro" id="IPR018062">
    <property type="entry name" value="HTH_AraC-typ_CS"/>
</dbReference>
<evidence type="ECO:0000256" key="1">
    <source>
        <dbReference type="ARBA" id="ARBA00023015"/>
    </source>
</evidence>
<keyword evidence="4" id="KW-0812">Transmembrane</keyword>
<sequence length="377" mass="43286">MLLEHISFSGIIIAGLCIALLLSKKRNVSSDHYLIVWLIVAVANLLYYLFPFLFSGKLQPFGFALPVLSVGMLYLYVLSLTFNIEFRLSYIVRHSLFFIMYSLSFILFSAFYENIVFKDCIPYFTHKQPRGVLDLLTLPMAIVPVVYIVFCFLALRKYQKKLPQYYSALEKISLNWLKYILISLIVLFIGVSLIITLSSKMGTIPSDKIFKIVAAVQSIYLCCIVFFSLRQSIVFNQQAFIENPAADKEGVKISSENRNRSTDISQKLLMFMEAERPFLDEELSLQKLSLLMKVSTHRLSEVINQDLGTNFYKFVNSYRVEEVKKKLRTPEFDKYSILGIAFESGFNSKSTFNKIFKEETGMTPSEFKKSGSSVKES</sequence>
<evidence type="ECO:0000256" key="4">
    <source>
        <dbReference type="SAM" id="Phobius"/>
    </source>
</evidence>
<accession>A0A1B8ZRD4</accession>
<dbReference type="SMART" id="SM00342">
    <property type="entry name" value="HTH_ARAC"/>
    <property type="match status" value="1"/>
</dbReference>
<dbReference type="PANTHER" id="PTHR43280">
    <property type="entry name" value="ARAC-FAMILY TRANSCRIPTIONAL REGULATOR"/>
    <property type="match status" value="1"/>
</dbReference>
<keyword evidence="3" id="KW-0804">Transcription</keyword>
<feature type="transmembrane region" description="Helical" evidence="4">
    <location>
        <begin position="132"/>
        <end position="155"/>
    </location>
</feature>
<keyword evidence="4" id="KW-1133">Transmembrane helix</keyword>
<dbReference type="PROSITE" id="PS00041">
    <property type="entry name" value="HTH_ARAC_FAMILY_1"/>
    <property type="match status" value="1"/>
</dbReference>
<dbReference type="RefSeq" id="WP_065398145.1">
    <property type="nucleotide sequence ID" value="NZ_MAYG01000001.1"/>
</dbReference>
<evidence type="ECO:0000313" key="6">
    <source>
        <dbReference type="EMBL" id="OCA74154.1"/>
    </source>
</evidence>
<name>A0A1B8ZRD4_9FLAO</name>
<dbReference type="GO" id="GO:0043565">
    <property type="term" value="F:sequence-specific DNA binding"/>
    <property type="evidence" value="ECO:0007669"/>
    <property type="project" value="InterPro"/>
</dbReference>
<dbReference type="STRING" id="651561.BBI00_07275"/>
<evidence type="ECO:0000313" key="7">
    <source>
        <dbReference type="Proteomes" id="UP000093432"/>
    </source>
</evidence>
<comment type="caution">
    <text evidence="6">The sequence shown here is derived from an EMBL/GenBank/DDBJ whole genome shotgun (WGS) entry which is preliminary data.</text>
</comment>
<feature type="transmembrane region" description="Helical" evidence="4">
    <location>
        <begin position="90"/>
        <end position="112"/>
    </location>
</feature>
<reference evidence="7" key="1">
    <citation type="submission" date="2016-07" db="EMBL/GenBank/DDBJ databases">
        <authorList>
            <person name="Florea S."/>
            <person name="Webb J.S."/>
            <person name="Jaromczyk J."/>
            <person name="Schardl C.L."/>
        </authorList>
    </citation>
    <scope>NUCLEOTIDE SEQUENCE [LARGE SCALE GENOMIC DNA]</scope>
    <source>
        <strain evidence="7">CC-VM-7</strain>
    </source>
</reference>
<dbReference type="EMBL" id="MAYG01000001">
    <property type="protein sequence ID" value="OCA74154.1"/>
    <property type="molecule type" value="Genomic_DNA"/>
</dbReference>
<organism evidence="6 7">
    <name type="scientific">Chryseobacterium arthrosphaerae</name>
    <dbReference type="NCBI Taxonomy" id="651561"/>
    <lineage>
        <taxon>Bacteria</taxon>
        <taxon>Pseudomonadati</taxon>
        <taxon>Bacteroidota</taxon>
        <taxon>Flavobacteriia</taxon>
        <taxon>Flavobacteriales</taxon>
        <taxon>Weeksellaceae</taxon>
        <taxon>Chryseobacterium group</taxon>
        <taxon>Chryseobacterium</taxon>
    </lineage>
</organism>
<dbReference type="InterPro" id="IPR020449">
    <property type="entry name" value="Tscrpt_reg_AraC-type_HTH"/>
</dbReference>
<gene>
    <name evidence="6" type="ORF">BBI00_07275</name>
</gene>
<dbReference type="Gene3D" id="1.10.10.60">
    <property type="entry name" value="Homeodomain-like"/>
    <property type="match status" value="2"/>
</dbReference>
<feature type="transmembrane region" description="Helical" evidence="4">
    <location>
        <begin position="34"/>
        <end position="54"/>
    </location>
</feature>
<dbReference type="GO" id="GO:0003700">
    <property type="term" value="F:DNA-binding transcription factor activity"/>
    <property type="evidence" value="ECO:0007669"/>
    <property type="project" value="InterPro"/>
</dbReference>
<evidence type="ECO:0000256" key="3">
    <source>
        <dbReference type="ARBA" id="ARBA00023163"/>
    </source>
</evidence>
<keyword evidence="2" id="KW-0238">DNA-binding</keyword>
<dbReference type="InterPro" id="IPR009057">
    <property type="entry name" value="Homeodomain-like_sf"/>
</dbReference>
<dbReference type="InterPro" id="IPR018060">
    <property type="entry name" value="HTH_AraC"/>
</dbReference>
<evidence type="ECO:0000259" key="5">
    <source>
        <dbReference type="PROSITE" id="PS01124"/>
    </source>
</evidence>
<feature type="domain" description="HTH araC/xylS-type" evidence="5">
    <location>
        <begin position="266"/>
        <end position="370"/>
    </location>
</feature>
<dbReference type="PRINTS" id="PR00032">
    <property type="entry name" value="HTHARAC"/>
</dbReference>